<dbReference type="SUPFAM" id="SSF53756">
    <property type="entry name" value="UDP-Glycosyltransferase/glycogen phosphorylase"/>
    <property type="match status" value="1"/>
</dbReference>
<dbReference type="Gene3D" id="3.40.50.2000">
    <property type="entry name" value="Glycogen Phosphorylase B"/>
    <property type="match status" value="1"/>
</dbReference>
<evidence type="ECO:0000313" key="1">
    <source>
        <dbReference type="EMBL" id="MDU0353153.1"/>
    </source>
</evidence>
<dbReference type="Pfam" id="PF13528">
    <property type="entry name" value="Glyco_trans_1_3"/>
    <property type="match status" value="1"/>
</dbReference>
<comment type="caution">
    <text evidence="1">The sequence shown here is derived from an EMBL/GenBank/DDBJ whole genome shotgun (WGS) entry which is preliminary data.</text>
</comment>
<evidence type="ECO:0000313" key="2">
    <source>
        <dbReference type="Proteomes" id="UP001247805"/>
    </source>
</evidence>
<organism evidence="1 2">
    <name type="scientific">Paraglaciecola aquimarina</name>
    <dbReference type="NCBI Taxonomy" id="1235557"/>
    <lineage>
        <taxon>Bacteria</taxon>
        <taxon>Pseudomonadati</taxon>
        <taxon>Pseudomonadota</taxon>
        <taxon>Gammaproteobacteria</taxon>
        <taxon>Alteromonadales</taxon>
        <taxon>Alteromonadaceae</taxon>
        <taxon>Paraglaciecola</taxon>
    </lineage>
</organism>
<gene>
    <name evidence="1" type="ORF">RS130_03700</name>
</gene>
<accession>A0ABU3ST16</accession>
<name>A0ABU3ST16_9ALTE</name>
<protein>
    <submittedName>
        <fullName evidence="1">Glycosyltransferase family protein</fullName>
    </submittedName>
</protein>
<proteinExistence type="predicted"/>
<dbReference type="RefSeq" id="WP_316024845.1">
    <property type="nucleotide sequence ID" value="NZ_JAWDIO010000002.1"/>
</dbReference>
<sequence length="357" mass="40564">MRILFGVQGTGNGHITRARIMAKAMAKRSDVEVDFIFSGRDVNGYFDMEVFGEFRTFQGLSFVTKKGCVNYWQTYRALKLSQFYQDVKSLDLARYDLLLNDFEPITAWAAKRQKIPSISLSHQAAFVHPIPMQGAGLMDKILMRYFAPADFKLGIHWYHFGFPILPPFIDDEHIENVKDKSILVYLPFEDVDDIQSALSTFSEYDFVCFHPAIKHAHVNDNIVWHAPAKLPFKAALARCRGVIANAGFEMASECLHFNKSMLLKPLAGQFEQASNANTLADLGLCQLMQTLDLEVIEQWLQFEPSASVQFKSDPNILIDWILRKKWADTQGLCSSLWQQVTFPPSVQTSLRHISLSG</sequence>
<keyword evidence="2" id="KW-1185">Reference proteome</keyword>
<dbReference type="EMBL" id="JAWDIO010000002">
    <property type="protein sequence ID" value="MDU0353153.1"/>
    <property type="molecule type" value="Genomic_DNA"/>
</dbReference>
<dbReference type="Proteomes" id="UP001247805">
    <property type="component" value="Unassembled WGS sequence"/>
</dbReference>
<dbReference type="NCBIfam" id="TIGR00661">
    <property type="entry name" value="MJ1255"/>
    <property type="match status" value="1"/>
</dbReference>
<dbReference type="InterPro" id="IPR005262">
    <property type="entry name" value="MJ1255-like"/>
</dbReference>
<reference evidence="1 2" key="1">
    <citation type="submission" date="2023-10" db="EMBL/GenBank/DDBJ databases">
        <title>Glaciecola aquimarina strain GGW-M5 nov., isolated from a coastal seawater.</title>
        <authorList>
            <person name="Bayburt H."/>
            <person name="Kim J.M."/>
            <person name="Choi B.J."/>
            <person name="Jeon C.O."/>
        </authorList>
    </citation>
    <scope>NUCLEOTIDE SEQUENCE [LARGE SCALE GENOMIC DNA]</scope>
    <source>
        <strain evidence="1 2">KCTC 32108</strain>
    </source>
</reference>